<evidence type="ECO:0000313" key="2">
    <source>
        <dbReference type="Proteomes" id="UP000251692"/>
    </source>
</evidence>
<dbReference type="OrthoDB" id="979415at2"/>
<reference evidence="1 2" key="1">
    <citation type="submission" date="2018-06" db="EMBL/GenBank/DDBJ databases">
        <authorList>
            <person name="Liu Z.-W."/>
        </authorList>
    </citation>
    <scope>NUCLEOTIDE SEQUENCE [LARGE SCALE GENOMIC DNA]</scope>
    <source>
        <strain evidence="1 2">2b14</strain>
    </source>
</reference>
<sequence length="137" mass="16532">MLQLELIFHNDALTVEVDLAKKFIKGVWLRQPTSKEFRKYISLVTEYALAQNITLALYDIRQRSYMEYCDQNWTLKEIFPLFEDKFKKLAYLTSLESLDLMDTLRLQEAQYTAKYPNKTFQIEHFLEEEKALEWLFE</sequence>
<name>A0A364RE76_9BACT</name>
<keyword evidence="2" id="KW-1185">Reference proteome</keyword>
<proteinExistence type="predicted"/>
<organism evidence="1 2">
    <name type="scientific">Pontibacter arcticus</name>
    <dbReference type="NCBI Taxonomy" id="2080288"/>
    <lineage>
        <taxon>Bacteria</taxon>
        <taxon>Pseudomonadati</taxon>
        <taxon>Bacteroidota</taxon>
        <taxon>Cytophagia</taxon>
        <taxon>Cytophagales</taxon>
        <taxon>Hymenobacteraceae</taxon>
        <taxon>Pontibacter</taxon>
    </lineage>
</organism>
<dbReference type="Proteomes" id="UP000251692">
    <property type="component" value="Unassembled WGS sequence"/>
</dbReference>
<evidence type="ECO:0000313" key="1">
    <source>
        <dbReference type="EMBL" id="RAU82621.1"/>
    </source>
</evidence>
<dbReference type="RefSeq" id="WP_112306214.1">
    <property type="nucleotide sequence ID" value="NZ_QMDV01000003.1"/>
</dbReference>
<evidence type="ECO:0008006" key="3">
    <source>
        <dbReference type="Google" id="ProtNLM"/>
    </source>
</evidence>
<gene>
    <name evidence="1" type="ORF">DP923_12730</name>
</gene>
<accession>A0A364RE76</accession>
<dbReference type="EMBL" id="QMDV01000003">
    <property type="protein sequence ID" value="RAU82621.1"/>
    <property type="molecule type" value="Genomic_DNA"/>
</dbReference>
<protein>
    <recommendedName>
        <fullName evidence="3">SpoIIAA-like</fullName>
    </recommendedName>
</protein>
<reference evidence="1 2" key="2">
    <citation type="submission" date="2018-07" db="EMBL/GenBank/DDBJ databases">
        <title>Pontibacter sp. 2b14 genomic sequence and assembly.</title>
        <authorList>
            <person name="Du Z.-J."/>
        </authorList>
    </citation>
    <scope>NUCLEOTIDE SEQUENCE [LARGE SCALE GENOMIC DNA]</scope>
    <source>
        <strain evidence="1 2">2b14</strain>
    </source>
</reference>
<dbReference type="AlphaFoldDB" id="A0A364RE76"/>
<comment type="caution">
    <text evidence="1">The sequence shown here is derived from an EMBL/GenBank/DDBJ whole genome shotgun (WGS) entry which is preliminary data.</text>
</comment>